<keyword evidence="3" id="KW-1185">Reference proteome</keyword>
<name>A0A9P4JRT4_9PLEO</name>
<proteinExistence type="predicted"/>
<feature type="compositionally biased region" description="Low complexity" evidence="1">
    <location>
        <begin position="28"/>
        <end position="43"/>
    </location>
</feature>
<organism evidence="2 3">
    <name type="scientific">Delitschia confertaspora ATCC 74209</name>
    <dbReference type="NCBI Taxonomy" id="1513339"/>
    <lineage>
        <taxon>Eukaryota</taxon>
        <taxon>Fungi</taxon>
        <taxon>Dikarya</taxon>
        <taxon>Ascomycota</taxon>
        <taxon>Pezizomycotina</taxon>
        <taxon>Dothideomycetes</taxon>
        <taxon>Pleosporomycetidae</taxon>
        <taxon>Pleosporales</taxon>
        <taxon>Delitschiaceae</taxon>
        <taxon>Delitschia</taxon>
    </lineage>
</organism>
<dbReference type="Proteomes" id="UP000799536">
    <property type="component" value="Unassembled WGS sequence"/>
</dbReference>
<dbReference type="AlphaFoldDB" id="A0A9P4JRT4"/>
<evidence type="ECO:0000256" key="1">
    <source>
        <dbReference type="SAM" id="MobiDB-lite"/>
    </source>
</evidence>
<evidence type="ECO:0000313" key="2">
    <source>
        <dbReference type="EMBL" id="KAF2204391.1"/>
    </source>
</evidence>
<accession>A0A9P4JRT4</accession>
<protein>
    <submittedName>
        <fullName evidence="2">Uncharacterized protein</fullName>
    </submittedName>
</protein>
<sequence>MSAAETPKPFAQVKPKQLKKPTQSILLPPTTSQPTTSCCQPPTQKRPPLRPLLHCHDSPEPQTVRADPSTPRHVPPRLLQLLVGAPRNPNLTPRRDKECETETGLELTRKRKRLYV</sequence>
<feature type="region of interest" description="Disordered" evidence="1">
    <location>
        <begin position="1"/>
        <end position="74"/>
    </location>
</feature>
<evidence type="ECO:0000313" key="3">
    <source>
        <dbReference type="Proteomes" id="UP000799536"/>
    </source>
</evidence>
<dbReference type="EMBL" id="ML993877">
    <property type="protein sequence ID" value="KAF2204391.1"/>
    <property type="molecule type" value="Genomic_DNA"/>
</dbReference>
<gene>
    <name evidence="2" type="ORF">GQ43DRAFT_172572</name>
</gene>
<reference evidence="2" key="1">
    <citation type="journal article" date="2020" name="Stud. Mycol.">
        <title>101 Dothideomycetes genomes: a test case for predicting lifestyles and emergence of pathogens.</title>
        <authorList>
            <person name="Haridas S."/>
            <person name="Albert R."/>
            <person name="Binder M."/>
            <person name="Bloem J."/>
            <person name="Labutti K."/>
            <person name="Salamov A."/>
            <person name="Andreopoulos B."/>
            <person name="Baker S."/>
            <person name="Barry K."/>
            <person name="Bills G."/>
            <person name="Bluhm B."/>
            <person name="Cannon C."/>
            <person name="Castanera R."/>
            <person name="Culley D."/>
            <person name="Daum C."/>
            <person name="Ezra D."/>
            <person name="Gonzalez J."/>
            <person name="Henrissat B."/>
            <person name="Kuo A."/>
            <person name="Liang C."/>
            <person name="Lipzen A."/>
            <person name="Lutzoni F."/>
            <person name="Magnuson J."/>
            <person name="Mondo S."/>
            <person name="Nolan M."/>
            <person name="Ohm R."/>
            <person name="Pangilinan J."/>
            <person name="Park H.-J."/>
            <person name="Ramirez L."/>
            <person name="Alfaro M."/>
            <person name="Sun H."/>
            <person name="Tritt A."/>
            <person name="Yoshinaga Y."/>
            <person name="Zwiers L.-H."/>
            <person name="Turgeon B."/>
            <person name="Goodwin S."/>
            <person name="Spatafora J."/>
            <person name="Crous P."/>
            <person name="Grigoriev I."/>
        </authorList>
    </citation>
    <scope>NUCLEOTIDE SEQUENCE</scope>
    <source>
        <strain evidence="2">ATCC 74209</strain>
    </source>
</reference>
<comment type="caution">
    <text evidence="2">The sequence shown here is derived from an EMBL/GenBank/DDBJ whole genome shotgun (WGS) entry which is preliminary data.</text>
</comment>